<reference evidence="1" key="1">
    <citation type="journal article" date="2014" name="Front. Microbiol.">
        <title>High frequency of phylogenetically diverse reductive dehalogenase-homologous genes in deep subseafloor sedimentary metagenomes.</title>
        <authorList>
            <person name="Kawai M."/>
            <person name="Futagami T."/>
            <person name="Toyoda A."/>
            <person name="Takaki Y."/>
            <person name="Nishi S."/>
            <person name="Hori S."/>
            <person name="Arai W."/>
            <person name="Tsubouchi T."/>
            <person name="Morono Y."/>
            <person name="Uchiyama I."/>
            <person name="Ito T."/>
            <person name="Fujiyama A."/>
            <person name="Inagaki F."/>
            <person name="Takami H."/>
        </authorList>
    </citation>
    <scope>NUCLEOTIDE SEQUENCE</scope>
    <source>
        <strain evidence="1">Expedition CK06-06</strain>
    </source>
</reference>
<comment type="caution">
    <text evidence="1">The sequence shown here is derived from an EMBL/GenBank/DDBJ whole genome shotgun (WGS) entry which is preliminary data.</text>
</comment>
<organism evidence="1">
    <name type="scientific">marine sediment metagenome</name>
    <dbReference type="NCBI Taxonomy" id="412755"/>
    <lineage>
        <taxon>unclassified sequences</taxon>
        <taxon>metagenomes</taxon>
        <taxon>ecological metagenomes</taxon>
    </lineage>
</organism>
<accession>X1RUJ0</accession>
<dbReference type="EMBL" id="BARW01002630">
    <property type="protein sequence ID" value="GAI59154.1"/>
    <property type="molecule type" value="Genomic_DNA"/>
</dbReference>
<protein>
    <submittedName>
        <fullName evidence="1">Uncharacterized protein</fullName>
    </submittedName>
</protein>
<sequence length="77" mass="8823">MTTPALKTCASCNAERPTAQFLLTRISDDGLTDSCRACDYGHTEWDWRERGRRVRLALTFGAIEPLETREHPEVSRR</sequence>
<dbReference type="AlphaFoldDB" id="X1RUJ0"/>
<gene>
    <name evidence="1" type="ORF">S12H4_07207</name>
</gene>
<name>X1RUJ0_9ZZZZ</name>
<proteinExistence type="predicted"/>
<evidence type="ECO:0000313" key="1">
    <source>
        <dbReference type="EMBL" id="GAI59154.1"/>
    </source>
</evidence>